<keyword evidence="1" id="KW-0732">Signal</keyword>
<dbReference type="PANTHER" id="PTHR30535">
    <property type="entry name" value="VITAMIN B12-BINDING PROTEIN"/>
    <property type="match status" value="1"/>
</dbReference>
<dbReference type="SUPFAM" id="SSF53807">
    <property type="entry name" value="Helical backbone' metal receptor"/>
    <property type="match status" value="1"/>
</dbReference>
<evidence type="ECO:0000256" key="1">
    <source>
        <dbReference type="SAM" id="SignalP"/>
    </source>
</evidence>
<dbReference type="PROSITE" id="PS50983">
    <property type="entry name" value="FE_B12_PBP"/>
    <property type="match status" value="1"/>
</dbReference>
<dbReference type="PANTHER" id="PTHR30535:SF34">
    <property type="entry name" value="MOLYBDATE-BINDING PROTEIN MOLA"/>
    <property type="match status" value="1"/>
</dbReference>
<reference evidence="3 4" key="1">
    <citation type="submission" date="2012-11" db="EMBL/GenBank/DDBJ databases">
        <title>Whole genome sequence of Acidisphaera rubrifaciens HS-AP3.</title>
        <authorList>
            <person name="Azuma Y."/>
            <person name="Higashiura N."/>
            <person name="Hirakawa H."/>
            <person name="Matsushita K."/>
        </authorList>
    </citation>
    <scope>NUCLEOTIDE SEQUENCE [LARGE SCALE GENOMIC DNA]</scope>
    <source>
        <strain evidence="3 4">HS-AP3</strain>
    </source>
</reference>
<gene>
    <name evidence="3" type="ORF">Asru_0673_05</name>
</gene>
<dbReference type="InterPro" id="IPR050902">
    <property type="entry name" value="ABC_Transporter_SBP"/>
</dbReference>
<dbReference type="Proteomes" id="UP000032680">
    <property type="component" value="Unassembled WGS sequence"/>
</dbReference>
<dbReference type="AlphaFoldDB" id="A0A0D6PAG2"/>
<evidence type="ECO:0000259" key="2">
    <source>
        <dbReference type="PROSITE" id="PS50983"/>
    </source>
</evidence>
<organism evidence="3 4">
    <name type="scientific">Acidisphaera rubrifaciens HS-AP3</name>
    <dbReference type="NCBI Taxonomy" id="1231350"/>
    <lineage>
        <taxon>Bacteria</taxon>
        <taxon>Pseudomonadati</taxon>
        <taxon>Pseudomonadota</taxon>
        <taxon>Alphaproteobacteria</taxon>
        <taxon>Acetobacterales</taxon>
        <taxon>Acetobacteraceae</taxon>
        <taxon>Acidisphaera</taxon>
    </lineage>
</organism>
<dbReference type="GO" id="GO:0071281">
    <property type="term" value="P:cellular response to iron ion"/>
    <property type="evidence" value="ECO:0007669"/>
    <property type="project" value="TreeGrafter"/>
</dbReference>
<accession>A0A0D6PAG2</accession>
<dbReference type="Pfam" id="PF01497">
    <property type="entry name" value="Peripla_BP_2"/>
    <property type="match status" value="1"/>
</dbReference>
<dbReference type="Gene3D" id="3.40.50.1980">
    <property type="entry name" value="Nitrogenase molybdenum iron protein domain"/>
    <property type="match status" value="2"/>
</dbReference>
<feature type="domain" description="Fe/B12 periplasmic-binding" evidence="2">
    <location>
        <begin position="42"/>
        <end position="300"/>
    </location>
</feature>
<protein>
    <submittedName>
        <fullName evidence="3">Periplasmic binding protein</fullName>
    </submittedName>
</protein>
<evidence type="ECO:0000313" key="3">
    <source>
        <dbReference type="EMBL" id="GAN78183.1"/>
    </source>
</evidence>
<sequence length="336" mass="34555">MVAVRRLVLAVIALLVAGRVAGAAEITDATGRTVQVPDHPARVLPAGYPASVLLAALAPDLMIGWTHPPSAAAAAFLPPALAKLPSVARVTFEGAGAAVKTYHPDLVLDYGDATPRYARAAADIQRQTGIPTILLDGHLTAAPAALRLAGQAVGRPARGEMLARLAEDLLAAVPKPARAMRVAILRGGDPPAVAQPGSLATEVVTLLGWTPVAPPSAKGGMFRPASIADIAALNPDLILIHGMDARAAMAKSAAWQAVPAVRDGHVLVEPEVPFGWIEEPPSINRLLGLAWLSGRSGADGGAGAATGTALSALLFDHLPPPQSVTDLRTFLEERGR</sequence>
<feature type="chain" id="PRO_5002309837" evidence="1">
    <location>
        <begin position="24"/>
        <end position="336"/>
    </location>
</feature>
<comment type="caution">
    <text evidence="3">The sequence shown here is derived from an EMBL/GenBank/DDBJ whole genome shotgun (WGS) entry which is preliminary data.</text>
</comment>
<dbReference type="InterPro" id="IPR002491">
    <property type="entry name" value="ABC_transptr_periplasmic_BD"/>
</dbReference>
<name>A0A0D6PAG2_9PROT</name>
<dbReference type="EMBL" id="BANB01000672">
    <property type="protein sequence ID" value="GAN78183.1"/>
    <property type="molecule type" value="Genomic_DNA"/>
</dbReference>
<feature type="signal peptide" evidence="1">
    <location>
        <begin position="1"/>
        <end position="23"/>
    </location>
</feature>
<keyword evidence="4" id="KW-1185">Reference proteome</keyword>
<evidence type="ECO:0000313" key="4">
    <source>
        <dbReference type="Proteomes" id="UP000032680"/>
    </source>
</evidence>
<proteinExistence type="predicted"/>